<protein>
    <submittedName>
        <fullName evidence="1">Uncharacterized protein</fullName>
    </submittedName>
</protein>
<evidence type="ECO:0000313" key="1">
    <source>
        <dbReference type="EMBL" id="MPC86897.1"/>
    </source>
</evidence>
<dbReference type="EMBL" id="VSRR010072879">
    <property type="protein sequence ID" value="MPC86897.1"/>
    <property type="molecule type" value="Genomic_DNA"/>
</dbReference>
<comment type="caution">
    <text evidence="1">The sequence shown here is derived from an EMBL/GenBank/DDBJ whole genome shotgun (WGS) entry which is preliminary data.</text>
</comment>
<keyword evidence="2" id="KW-1185">Reference proteome</keyword>
<gene>
    <name evidence="1" type="ORF">E2C01_081735</name>
</gene>
<dbReference type="Proteomes" id="UP000324222">
    <property type="component" value="Unassembled WGS sequence"/>
</dbReference>
<accession>A0A5B7IZN5</accession>
<reference evidence="1 2" key="1">
    <citation type="submission" date="2019-05" db="EMBL/GenBank/DDBJ databases">
        <title>Another draft genome of Portunus trituberculatus and its Hox gene families provides insights of decapod evolution.</title>
        <authorList>
            <person name="Jeong J.-H."/>
            <person name="Song I."/>
            <person name="Kim S."/>
            <person name="Choi T."/>
            <person name="Kim D."/>
            <person name="Ryu S."/>
            <person name="Kim W."/>
        </authorList>
    </citation>
    <scope>NUCLEOTIDE SEQUENCE [LARGE SCALE GENOMIC DNA]</scope>
    <source>
        <tissue evidence="1">Muscle</tissue>
    </source>
</reference>
<organism evidence="1 2">
    <name type="scientific">Portunus trituberculatus</name>
    <name type="common">Swimming crab</name>
    <name type="synonym">Neptunus trituberculatus</name>
    <dbReference type="NCBI Taxonomy" id="210409"/>
    <lineage>
        <taxon>Eukaryota</taxon>
        <taxon>Metazoa</taxon>
        <taxon>Ecdysozoa</taxon>
        <taxon>Arthropoda</taxon>
        <taxon>Crustacea</taxon>
        <taxon>Multicrustacea</taxon>
        <taxon>Malacostraca</taxon>
        <taxon>Eumalacostraca</taxon>
        <taxon>Eucarida</taxon>
        <taxon>Decapoda</taxon>
        <taxon>Pleocyemata</taxon>
        <taxon>Brachyura</taxon>
        <taxon>Eubrachyura</taxon>
        <taxon>Portunoidea</taxon>
        <taxon>Portunidae</taxon>
        <taxon>Portuninae</taxon>
        <taxon>Portunus</taxon>
    </lineage>
</organism>
<dbReference type="AlphaFoldDB" id="A0A5B7IZN5"/>
<evidence type="ECO:0000313" key="2">
    <source>
        <dbReference type="Proteomes" id="UP000324222"/>
    </source>
</evidence>
<name>A0A5B7IZN5_PORTR</name>
<proteinExistence type="predicted"/>
<sequence>MILTLTMHSSSPQGSRSASCFHDAQRVSSVALSSSVLFL</sequence>